<feature type="region of interest" description="Disordered" evidence="1">
    <location>
        <begin position="105"/>
        <end position="130"/>
    </location>
</feature>
<dbReference type="AlphaFoldDB" id="A0AAV7X435"/>
<sequence>MGRYRWTDVSQGNTMEQYTTVVPLPQCAARLGGTEEGQSEMTPAEEPSQAEILAAIQGLKLALEGKIVTVAVEIPEGGLSEDTVGRGMAEDPALRIEIQHDGTMAAVPAGSVDGSGSRPELDSLLASAQD</sequence>
<organism evidence="2 3">
    <name type="scientific">Pleurodeles waltl</name>
    <name type="common">Iberian ribbed newt</name>
    <dbReference type="NCBI Taxonomy" id="8319"/>
    <lineage>
        <taxon>Eukaryota</taxon>
        <taxon>Metazoa</taxon>
        <taxon>Chordata</taxon>
        <taxon>Craniata</taxon>
        <taxon>Vertebrata</taxon>
        <taxon>Euteleostomi</taxon>
        <taxon>Amphibia</taxon>
        <taxon>Batrachia</taxon>
        <taxon>Caudata</taxon>
        <taxon>Salamandroidea</taxon>
        <taxon>Salamandridae</taxon>
        <taxon>Pleurodelinae</taxon>
        <taxon>Pleurodeles</taxon>
    </lineage>
</organism>
<protein>
    <submittedName>
        <fullName evidence="2">Uncharacterized protein</fullName>
    </submittedName>
</protein>
<name>A0AAV7X435_PLEWA</name>
<evidence type="ECO:0000313" key="2">
    <source>
        <dbReference type="EMBL" id="KAJ1218844.1"/>
    </source>
</evidence>
<proteinExistence type="predicted"/>
<accession>A0AAV7X435</accession>
<reference evidence="2" key="1">
    <citation type="journal article" date="2022" name="bioRxiv">
        <title>Sequencing and chromosome-scale assembly of the giantPleurodeles waltlgenome.</title>
        <authorList>
            <person name="Brown T."/>
            <person name="Elewa A."/>
            <person name="Iarovenko S."/>
            <person name="Subramanian E."/>
            <person name="Araus A.J."/>
            <person name="Petzold A."/>
            <person name="Susuki M."/>
            <person name="Suzuki K.-i.T."/>
            <person name="Hayashi T."/>
            <person name="Toyoda A."/>
            <person name="Oliveira C."/>
            <person name="Osipova E."/>
            <person name="Leigh N.D."/>
            <person name="Simon A."/>
            <person name="Yun M.H."/>
        </authorList>
    </citation>
    <scope>NUCLEOTIDE SEQUENCE</scope>
    <source>
        <strain evidence="2">20211129_DDA</strain>
        <tissue evidence="2">Liver</tissue>
    </source>
</reference>
<comment type="caution">
    <text evidence="2">The sequence shown here is derived from an EMBL/GenBank/DDBJ whole genome shotgun (WGS) entry which is preliminary data.</text>
</comment>
<gene>
    <name evidence="2" type="ORF">NDU88_006416</name>
</gene>
<evidence type="ECO:0000313" key="3">
    <source>
        <dbReference type="Proteomes" id="UP001066276"/>
    </source>
</evidence>
<keyword evidence="3" id="KW-1185">Reference proteome</keyword>
<evidence type="ECO:0000256" key="1">
    <source>
        <dbReference type="SAM" id="MobiDB-lite"/>
    </source>
</evidence>
<dbReference type="EMBL" id="JANPWB010000001">
    <property type="protein sequence ID" value="KAJ1218844.1"/>
    <property type="molecule type" value="Genomic_DNA"/>
</dbReference>
<dbReference type="Proteomes" id="UP001066276">
    <property type="component" value="Chromosome 1_1"/>
</dbReference>